<dbReference type="Pfam" id="PF01381">
    <property type="entry name" value="HTH_3"/>
    <property type="match status" value="1"/>
</dbReference>
<name>A0ABV1NK86_9CAUL</name>
<feature type="domain" description="HTH cro/C1-type" evidence="2">
    <location>
        <begin position="11"/>
        <end position="65"/>
    </location>
</feature>
<organism evidence="3 4">
    <name type="scientific">Brevundimonas aurifodinae</name>
    <dbReference type="NCBI Taxonomy" id="1508312"/>
    <lineage>
        <taxon>Bacteria</taxon>
        <taxon>Pseudomonadati</taxon>
        <taxon>Pseudomonadota</taxon>
        <taxon>Alphaproteobacteria</taxon>
        <taxon>Caulobacterales</taxon>
        <taxon>Caulobacteraceae</taxon>
        <taxon>Brevundimonas</taxon>
    </lineage>
</organism>
<dbReference type="SUPFAM" id="SSF47413">
    <property type="entry name" value="lambda repressor-like DNA-binding domains"/>
    <property type="match status" value="1"/>
</dbReference>
<dbReference type="InterPro" id="IPR010982">
    <property type="entry name" value="Lambda_DNA-bd_dom_sf"/>
</dbReference>
<proteinExistence type="predicted"/>
<dbReference type="PANTHER" id="PTHR46797">
    <property type="entry name" value="HTH-TYPE TRANSCRIPTIONAL REGULATOR"/>
    <property type="match status" value="1"/>
</dbReference>
<gene>
    <name evidence="3" type="ORF">ABN401_03400</name>
</gene>
<sequence>MKLAQIFGKNVRRVRAEKGMTIEGLANEVGLSYSYVGELQRGKRNPTLKVVERIAGALGVRAVDLLRE</sequence>
<dbReference type="Gene3D" id="1.10.260.40">
    <property type="entry name" value="lambda repressor-like DNA-binding domains"/>
    <property type="match status" value="1"/>
</dbReference>
<dbReference type="EMBL" id="JBEGDD010000002">
    <property type="protein sequence ID" value="MEQ7154256.1"/>
    <property type="molecule type" value="Genomic_DNA"/>
</dbReference>
<evidence type="ECO:0000313" key="4">
    <source>
        <dbReference type="Proteomes" id="UP001445732"/>
    </source>
</evidence>
<dbReference type="InterPro" id="IPR001387">
    <property type="entry name" value="Cro/C1-type_HTH"/>
</dbReference>
<accession>A0ABV1NK86</accession>
<dbReference type="Proteomes" id="UP001445732">
    <property type="component" value="Unassembled WGS sequence"/>
</dbReference>
<keyword evidence="4" id="KW-1185">Reference proteome</keyword>
<keyword evidence="1" id="KW-0238">DNA-binding</keyword>
<comment type="caution">
    <text evidence="3">The sequence shown here is derived from an EMBL/GenBank/DDBJ whole genome shotgun (WGS) entry which is preliminary data.</text>
</comment>
<dbReference type="PROSITE" id="PS50943">
    <property type="entry name" value="HTH_CROC1"/>
    <property type="match status" value="1"/>
</dbReference>
<dbReference type="InterPro" id="IPR050807">
    <property type="entry name" value="TransReg_Diox_bact_type"/>
</dbReference>
<evidence type="ECO:0000313" key="3">
    <source>
        <dbReference type="EMBL" id="MEQ7154256.1"/>
    </source>
</evidence>
<dbReference type="PANTHER" id="PTHR46797:SF1">
    <property type="entry name" value="METHYLPHOSPHONATE SYNTHASE"/>
    <property type="match status" value="1"/>
</dbReference>
<dbReference type="CDD" id="cd00093">
    <property type="entry name" value="HTH_XRE"/>
    <property type="match status" value="1"/>
</dbReference>
<protein>
    <submittedName>
        <fullName evidence="3">Helix-turn-helix domain-containing protein</fullName>
    </submittedName>
</protein>
<dbReference type="SMART" id="SM00530">
    <property type="entry name" value="HTH_XRE"/>
    <property type="match status" value="1"/>
</dbReference>
<dbReference type="RefSeq" id="WP_349683431.1">
    <property type="nucleotide sequence ID" value="NZ_JBEGDD010000002.1"/>
</dbReference>
<reference evidence="3 4" key="1">
    <citation type="submission" date="2024-06" db="EMBL/GenBank/DDBJ databases">
        <title>Brevundimonas sp. C11.</title>
        <authorList>
            <person name="Maltman C."/>
        </authorList>
    </citation>
    <scope>NUCLEOTIDE SEQUENCE [LARGE SCALE GENOMIC DNA]</scope>
    <source>
        <strain evidence="3 4">C11</strain>
    </source>
</reference>
<evidence type="ECO:0000259" key="2">
    <source>
        <dbReference type="PROSITE" id="PS50943"/>
    </source>
</evidence>
<evidence type="ECO:0000256" key="1">
    <source>
        <dbReference type="ARBA" id="ARBA00023125"/>
    </source>
</evidence>